<dbReference type="InterPro" id="IPR036165">
    <property type="entry name" value="YefM-like_sf"/>
</dbReference>
<evidence type="ECO:0000313" key="4">
    <source>
        <dbReference type="Proteomes" id="UP000054623"/>
    </source>
</evidence>
<name>A0A098AY96_DESHA</name>
<dbReference type="AlphaFoldDB" id="A0A098AY96"/>
<gene>
    <name evidence="3" type="ORF">AT727_07830</name>
    <name evidence="2" type="ORF">DPCES_1203</name>
</gene>
<evidence type="ECO:0000313" key="2">
    <source>
        <dbReference type="EMBL" id="CDX01090.1"/>
    </source>
</evidence>
<organism evidence="2">
    <name type="scientific">Desulfitobacterium hafniense</name>
    <name type="common">Desulfitobacterium frappieri</name>
    <dbReference type="NCBI Taxonomy" id="49338"/>
    <lineage>
        <taxon>Bacteria</taxon>
        <taxon>Bacillati</taxon>
        <taxon>Bacillota</taxon>
        <taxon>Clostridia</taxon>
        <taxon>Eubacteriales</taxon>
        <taxon>Desulfitobacteriaceae</taxon>
        <taxon>Desulfitobacterium</taxon>
    </lineage>
</organism>
<sequence>MDHGFPIGIVDGIVKYYYNEISEFCAKTKRPIYITKNGRADLTVINSAEFDRMLEIMQLYTATLSPAPESITFHSKEELYRMLDEGLEAVRQGNVRPIEEAFPEIKRRLGFDV</sequence>
<comment type="similarity">
    <text evidence="1">Belongs to the phD/YefM antitoxin family.</text>
</comment>
<dbReference type="OrthoDB" id="9795585at2"/>
<reference evidence="2" key="1">
    <citation type="submission" date="2014-07" db="EMBL/GenBank/DDBJ databases">
        <authorList>
            <person name="Hornung V.Bastian."/>
        </authorList>
    </citation>
    <scope>NUCLEOTIDE SEQUENCE</scope>
    <source>
        <strain evidence="2">PCE-S</strain>
    </source>
</reference>
<reference evidence="3 4" key="2">
    <citation type="submission" date="2015-12" db="EMBL/GenBank/DDBJ databases">
        <title>Draft Genome Sequence of Desulfitobacterium hafniense Strain DH, a Sulfate-reducing Bacterium Isolated from Paddy Soils.</title>
        <authorList>
            <person name="Bao P."/>
            <person name="Zhang X."/>
            <person name="Li G."/>
        </authorList>
    </citation>
    <scope>NUCLEOTIDE SEQUENCE [LARGE SCALE GENOMIC DNA]</scope>
    <source>
        <strain evidence="3 4">DH</strain>
    </source>
</reference>
<protein>
    <submittedName>
        <fullName evidence="2">Prevent-host-death protein</fullName>
    </submittedName>
</protein>
<proteinExistence type="inferred from homology"/>
<accession>A0A098AY96</accession>
<dbReference type="Proteomes" id="UP000054623">
    <property type="component" value="Unassembled WGS sequence"/>
</dbReference>
<dbReference type="EMBL" id="LOCK01000039">
    <property type="protein sequence ID" value="KTE90490.1"/>
    <property type="molecule type" value="Genomic_DNA"/>
</dbReference>
<evidence type="ECO:0000256" key="1">
    <source>
        <dbReference type="ARBA" id="ARBA00009981"/>
    </source>
</evidence>
<dbReference type="EMBL" id="LK996017">
    <property type="protein sequence ID" value="CDX01090.1"/>
    <property type="molecule type" value="Genomic_DNA"/>
</dbReference>
<dbReference type="RefSeq" id="WP_011459547.1">
    <property type="nucleotide sequence ID" value="NZ_JAYFNZ010000003.1"/>
</dbReference>
<dbReference type="PATRIC" id="fig|49338.4.peg.1302"/>
<evidence type="ECO:0000313" key="3">
    <source>
        <dbReference type="EMBL" id="KTE90490.1"/>
    </source>
</evidence>
<dbReference type="SUPFAM" id="SSF143120">
    <property type="entry name" value="YefM-like"/>
    <property type="match status" value="1"/>
</dbReference>